<dbReference type="Proteomes" id="UP000179136">
    <property type="component" value="Unassembled WGS sequence"/>
</dbReference>
<dbReference type="EMBL" id="MFMW01000034">
    <property type="protein sequence ID" value="OGG86478.1"/>
    <property type="molecule type" value="Genomic_DNA"/>
</dbReference>
<evidence type="ECO:0000313" key="3">
    <source>
        <dbReference type="Proteomes" id="UP000179136"/>
    </source>
</evidence>
<dbReference type="STRING" id="1798561.A3B87_00420"/>
<dbReference type="CDD" id="cd07731">
    <property type="entry name" value="ComA-like_MBL-fold"/>
    <property type="match status" value="1"/>
</dbReference>
<proteinExistence type="predicted"/>
<dbReference type="InterPro" id="IPR035681">
    <property type="entry name" value="ComA-like_MBL"/>
</dbReference>
<evidence type="ECO:0000259" key="1">
    <source>
        <dbReference type="SMART" id="SM00849"/>
    </source>
</evidence>
<accession>A0A1F6FKU1</accession>
<dbReference type="InterPro" id="IPR001279">
    <property type="entry name" value="Metallo-B-lactamas"/>
</dbReference>
<organism evidence="2 3">
    <name type="scientific">Candidatus Kuenenbacteria bacterium RIFCSPHIGHO2_02_FULL_39_13</name>
    <dbReference type="NCBI Taxonomy" id="1798561"/>
    <lineage>
        <taxon>Bacteria</taxon>
        <taxon>Candidatus Kueneniibacteriota</taxon>
    </lineage>
</organism>
<dbReference type="InterPro" id="IPR036866">
    <property type="entry name" value="RibonucZ/Hydroxyglut_hydro"/>
</dbReference>
<dbReference type="InterPro" id="IPR052159">
    <property type="entry name" value="Competence_DNA_uptake"/>
</dbReference>
<dbReference type="AlphaFoldDB" id="A0A1F6FKU1"/>
<protein>
    <recommendedName>
        <fullName evidence="1">Metallo-beta-lactamase domain-containing protein</fullName>
    </recommendedName>
</protein>
<reference evidence="2 3" key="1">
    <citation type="journal article" date="2016" name="Nat. Commun.">
        <title>Thousands of microbial genomes shed light on interconnected biogeochemical processes in an aquifer system.</title>
        <authorList>
            <person name="Anantharaman K."/>
            <person name="Brown C.T."/>
            <person name="Hug L.A."/>
            <person name="Sharon I."/>
            <person name="Castelle C.J."/>
            <person name="Probst A.J."/>
            <person name="Thomas B.C."/>
            <person name="Singh A."/>
            <person name="Wilkins M.J."/>
            <person name="Karaoz U."/>
            <person name="Brodie E.L."/>
            <person name="Williams K.H."/>
            <person name="Hubbard S.S."/>
            <person name="Banfield J.F."/>
        </authorList>
    </citation>
    <scope>NUCLEOTIDE SEQUENCE [LARGE SCALE GENOMIC DNA]</scope>
</reference>
<evidence type="ECO:0000313" key="2">
    <source>
        <dbReference type="EMBL" id="OGG86478.1"/>
    </source>
</evidence>
<dbReference type="Gene3D" id="3.60.15.10">
    <property type="entry name" value="Ribonuclease Z/Hydroxyacylglutathione hydrolase-like"/>
    <property type="match status" value="1"/>
</dbReference>
<dbReference type="Pfam" id="PF00753">
    <property type="entry name" value="Lactamase_B"/>
    <property type="match status" value="1"/>
</dbReference>
<feature type="domain" description="Metallo-beta-lactamase" evidence="1">
    <location>
        <begin position="61"/>
        <end position="271"/>
    </location>
</feature>
<name>A0A1F6FKU1_9BACT</name>
<dbReference type="PANTHER" id="PTHR30619:SF1">
    <property type="entry name" value="RECOMBINATION PROTEIN 2"/>
    <property type="match status" value="1"/>
</dbReference>
<dbReference type="SUPFAM" id="SSF56281">
    <property type="entry name" value="Metallo-hydrolase/oxidoreductase"/>
    <property type="match status" value="1"/>
</dbReference>
<sequence length="316" mass="35482">MEYTAIKNKKVFIILLIAAALVLMQEFDFDLLTKNKLADGQIKGISREKNNLKIIFFDVGQGDAIFIETSEEKQILIDGGDNSLILDKLTKQMKFDDRLIDVIVLTHPHADHVTGLIEVLKRYQVGEVWLTGVIHTSSIYLEFLNLIKEKQIPTKIIFACGKKNIKGCNDIMALGTEVQFKILYPLENLSQKRLDDANNSSLVMKLNYKTDSLMLVGDAEMTDEEKMLGIFEASELKSDVLKLGHHGSADGSSEKFLEAIQPEYGIISVGKDNPYGHPSLRIIRRLERIGAKIFRTDELGDIVFVGDNNGIKIINN</sequence>
<dbReference type="PANTHER" id="PTHR30619">
    <property type="entry name" value="DNA INTERNALIZATION/COMPETENCE PROTEIN COMEC/REC2"/>
    <property type="match status" value="1"/>
</dbReference>
<dbReference type="SMART" id="SM00849">
    <property type="entry name" value="Lactamase_B"/>
    <property type="match status" value="1"/>
</dbReference>
<gene>
    <name evidence="2" type="ORF">A3B87_00420</name>
</gene>
<comment type="caution">
    <text evidence="2">The sequence shown here is derived from an EMBL/GenBank/DDBJ whole genome shotgun (WGS) entry which is preliminary data.</text>
</comment>